<comment type="subcellular location">
    <subcellularLocation>
        <location evidence="1 8">Membrane</location>
        <topology evidence="1 8">Multi-pass membrane protein</topology>
    </subcellularLocation>
</comment>
<evidence type="ECO:0000256" key="9">
    <source>
        <dbReference type="SAM" id="MobiDB-lite"/>
    </source>
</evidence>
<dbReference type="PANTHER" id="PTHR11101">
    <property type="entry name" value="PHOSPHATE TRANSPORTER"/>
    <property type="match status" value="1"/>
</dbReference>
<name>A0AAV2HM23_LYMST</name>
<evidence type="ECO:0000256" key="7">
    <source>
        <dbReference type="ARBA" id="ARBA00023136"/>
    </source>
</evidence>
<dbReference type="GO" id="GO:0005315">
    <property type="term" value="F:phosphate transmembrane transporter activity"/>
    <property type="evidence" value="ECO:0007669"/>
    <property type="project" value="InterPro"/>
</dbReference>
<feature type="region of interest" description="Disordered" evidence="9">
    <location>
        <begin position="317"/>
        <end position="346"/>
    </location>
</feature>
<dbReference type="GO" id="GO:0016020">
    <property type="term" value="C:membrane"/>
    <property type="evidence" value="ECO:0007669"/>
    <property type="project" value="UniProtKB-SubCell"/>
</dbReference>
<dbReference type="PANTHER" id="PTHR11101:SF80">
    <property type="entry name" value="PHOSPHATE TRANSPORTER"/>
    <property type="match status" value="1"/>
</dbReference>
<dbReference type="InterPro" id="IPR001204">
    <property type="entry name" value="Phos_transporter"/>
</dbReference>
<comment type="function">
    <text evidence="8">Sodium-phosphate symporter.</text>
</comment>
<keyword evidence="7 8" id="KW-0472">Membrane</keyword>
<evidence type="ECO:0000313" key="11">
    <source>
        <dbReference type="Proteomes" id="UP001497497"/>
    </source>
</evidence>
<evidence type="ECO:0000256" key="5">
    <source>
        <dbReference type="ARBA" id="ARBA00022692"/>
    </source>
</evidence>
<evidence type="ECO:0000256" key="8">
    <source>
        <dbReference type="RuleBase" id="RU363058"/>
    </source>
</evidence>
<dbReference type="GO" id="GO:0035435">
    <property type="term" value="P:phosphate ion transmembrane transport"/>
    <property type="evidence" value="ECO:0007669"/>
    <property type="project" value="TreeGrafter"/>
</dbReference>
<dbReference type="Proteomes" id="UP001497497">
    <property type="component" value="Unassembled WGS sequence"/>
</dbReference>
<feature type="transmembrane region" description="Helical" evidence="8">
    <location>
        <begin position="88"/>
        <end position="110"/>
    </location>
</feature>
<protein>
    <recommendedName>
        <fullName evidence="8">Phosphate transporter</fullName>
    </recommendedName>
</protein>
<feature type="compositionally biased region" description="Polar residues" evidence="9">
    <location>
        <begin position="319"/>
        <end position="331"/>
    </location>
</feature>
<comment type="caution">
    <text evidence="10">The sequence shown here is derived from an EMBL/GenBank/DDBJ whole genome shotgun (WGS) entry which is preliminary data.</text>
</comment>
<feature type="transmembrane region" description="Helical" evidence="8">
    <location>
        <begin position="142"/>
        <end position="167"/>
    </location>
</feature>
<sequence length="574" mass="62142">MSNIPDDWLWIVVVAFIISFLLAFGIGANDVANTFGTSVGSRVITLLKACILASIFEILGAVLIGYRVSDTIRKGIIDVEPYNNSEKLLLMGNLSALTGSCIWMFLATFFRLPVSATHSIVGATVGFSLVARGSKGVGWFKLGLIVASWFISPVMAGAISAALFWLVRKFVLSKEKPLEPGLKLLPIFYAATIFINAISIFLDGSVLLSFDKIPLYGTFIISIGLALITGAVVRFCVVPWMRRRILDAVENDLIKDEKAKQESTDESDHLSCCISLGRSRNKKKKALIYSNGFNGDSGCKYAETVISEKLLHNDHAHNGNYQGDLEQSPTPVDSEKTGAGQSTTQLVSQNDGCDTLLETEPRHTKKPKRAAIVDKPETKSLFSFLQILTAVFGAFAHGGNDVSNAIGPLVAVWMISNEHSVAQKAPTPIWILLYGGAGISVGLWILGRRVIKTMGEDLSKITPSSGFCIEIGAAMTVLIASHVGIPISTTHCKVGSIVFTGRVRSNDNVDWSLFRNILIAWVVTLPASGAISALMMYLLKEFVPGADDGAGMDLQNNMTLWNSNMTTVNSTWIL</sequence>
<evidence type="ECO:0000256" key="4">
    <source>
        <dbReference type="ARBA" id="ARBA00022592"/>
    </source>
</evidence>
<keyword evidence="5 8" id="KW-0812">Transmembrane</keyword>
<dbReference type="Pfam" id="PF01384">
    <property type="entry name" value="PHO4"/>
    <property type="match status" value="1"/>
</dbReference>
<evidence type="ECO:0000256" key="2">
    <source>
        <dbReference type="ARBA" id="ARBA00009916"/>
    </source>
</evidence>
<dbReference type="EMBL" id="CAXITT010000181">
    <property type="protein sequence ID" value="CAL1534747.1"/>
    <property type="molecule type" value="Genomic_DNA"/>
</dbReference>
<comment type="similarity">
    <text evidence="2 8">Belongs to the inorganic phosphate transporter (PiT) (TC 2.A.20) family.</text>
</comment>
<feature type="transmembrane region" description="Helical" evidence="8">
    <location>
        <begin position="46"/>
        <end position="68"/>
    </location>
</feature>
<keyword evidence="3 8" id="KW-0813">Transport</keyword>
<proteinExistence type="inferred from homology"/>
<feature type="transmembrane region" description="Helical" evidence="8">
    <location>
        <begin position="429"/>
        <end position="446"/>
    </location>
</feature>
<organism evidence="10 11">
    <name type="scientific">Lymnaea stagnalis</name>
    <name type="common">Great pond snail</name>
    <name type="synonym">Helix stagnalis</name>
    <dbReference type="NCBI Taxonomy" id="6523"/>
    <lineage>
        <taxon>Eukaryota</taxon>
        <taxon>Metazoa</taxon>
        <taxon>Spiralia</taxon>
        <taxon>Lophotrochozoa</taxon>
        <taxon>Mollusca</taxon>
        <taxon>Gastropoda</taxon>
        <taxon>Heterobranchia</taxon>
        <taxon>Euthyneura</taxon>
        <taxon>Panpulmonata</taxon>
        <taxon>Hygrophila</taxon>
        <taxon>Lymnaeoidea</taxon>
        <taxon>Lymnaeidae</taxon>
        <taxon>Lymnaea</taxon>
    </lineage>
</organism>
<feature type="transmembrane region" description="Helical" evidence="8">
    <location>
        <begin position="7"/>
        <end position="26"/>
    </location>
</feature>
<feature type="transmembrane region" description="Helical" evidence="8">
    <location>
        <begin position="518"/>
        <end position="539"/>
    </location>
</feature>
<evidence type="ECO:0000256" key="1">
    <source>
        <dbReference type="ARBA" id="ARBA00004141"/>
    </source>
</evidence>
<evidence type="ECO:0000313" key="10">
    <source>
        <dbReference type="EMBL" id="CAL1534747.1"/>
    </source>
</evidence>
<evidence type="ECO:0000256" key="6">
    <source>
        <dbReference type="ARBA" id="ARBA00022989"/>
    </source>
</evidence>
<feature type="transmembrane region" description="Helical" evidence="8">
    <location>
        <begin position="187"/>
        <end position="210"/>
    </location>
</feature>
<keyword evidence="11" id="KW-1185">Reference proteome</keyword>
<evidence type="ECO:0000256" key="3">
    <source>
        <dbReference type="ARBA" id="ARBA00022448"/>
    </source>
</evidence>
<feature type="transmembrane region" description="Helical" evidence="8">
    <location>
        <begin position="381"/>
        <end position="399"/>
    </location>
</feature>
<feature type="transmembrane region" description="Helical" evidence="8">
    <location>
        <begin position="216"/>
        <end position="237"/>
    </location>
</feature>
<dbReference type="AlphaFoldDB" id="A0AAV2HM23"/>
<accession>A0AAV2HM23</accession>
<reference evidence="10 11" key="1">
    <citation type="submission" date="2024-04" db="EMBL/GenBank/DDBJ databases">
        <authorList>
            <consortium name="Genoscope - CEA"/>
            <person name="William W."/>
        </authorList>
    </citation>
    <scope>NUCLEOTIDE SEQUENCE [LARGE SCALE GENOMIC DNA]</scope>
</reference>
<keyword evidence="4 8" id="KW-0592">Phosphate transport</keyword>
<keyword evidence="6 8" id="KW-1133">Transmembrane helix</keyword>
<gene>
    <name evidence="10" type="ORF">GSLYS_00008707001</name>
</gene>